<dbReference type="SUPFAM" id="SSF53335">
    <property type="entry name" value="S-adenosyl-L-methionine-dependent methyltransferases"/>
    <property type="match status" value="1"/>
</dbReference>
<gene>
    <name evidence="1" type="ORF">JD108_16145</name>
    <name evidence="2" type="ORF">KDJ56_16090</name>
</gene>
<protein>
    <submittedName>
        <fullName evidence="1">Uncharacterized protein</fullName>
    </submittedName>
</protein>
<evidence type="ECO:0000313" key="4">
    <source>
        <dbReference type="Proteomes" id="UP000677234"/>
    </source>
</evidence>
<sequence>MILDAGCGEGSHASRIQESARHSFSTPLLAVGIDLSKEPANYAEFRQLLTDDSLVIKVVPGRHYLREIREILYEDTDKQAYANETTLAHFSDHFAWTDAETITYRFPLENHLLEPLLGMTPLFWGTTEERLRRAKLRDVPAVTVDLTILYGRNPSARNE</sequence>
<dbReference type="KEGG" id="bcop:JD108_16145"/>
<proteinExistence type="predicted"/>
<evidence type="ECO:0000313" key="2">
    <source>
        <dbReference type="EMBL" id="QUO40499.1"/>
    </source>
</evidence>
<dbReference type="EMBL" id="CP066308">
    <property type="protein sequence ID" value="QQE73418.1"/>
    <property type="molecule type" value="Genomic_DNA"/>
</dbReference>
<evidence type="ECO:0000313" key="3">
    <source>
        <dbReference type="Proteomes" id="UP000595847"/>
    </source>
</evidence>
<keyword evidence="4" id="KW-1185">Reference proteome</keyword>
<organism evidence="1 3">
    <name type="scientific">Brevibacillus composti</name>
    <dbReference type="NCBI Taxonomy" id="2796470"/>
    <lineage>
        <taxon>Bacteria</taxon>
        <taxon>Bacillati</taxon>
        <taxon>Bacillota</taxon>
        <taxon>Bacilli</taxon>
        <taxon>Bacillales</taxon>
        <taxon>Paenibacillaceae</taxon>
        <taxon>Brevibacillus</taxon>
    </lineage>
</organism>
<dbReference type="Gene3D" id="3.40.50.150">
    <property type="entry name" value="Vaccinia Virus protein VP39"/>
    <property type="match status" value="1"/>
</dbReference>
<dbReference type="EMBL" id="CP073708">
    <property type="protein sequence ID" value="QUO40499.1"/>
    <property type="molecule type" value="Genomic_DNA"/>
</dbReference>
<dbReference type="Proteomes" id="UP000677234">
    <property type="component" value="Chromosome"/>
</dbReference>
<evidence type="ECO:0000313" key="1">
    <source>
        <dbReference type="EMBL" id="QQE73418.1"/>
    </source>
</evidence>
<name>A0A7T5EIY5_9BACL</name>
<reference evidence="1 3" key="1">
    <citation type="submission" date="2020-12" db="EMBL/GenBank/DDBJ databases">
        <title>strain FJAT-54423T represents a novel species of the genus Brevibacillus.</title>
        <authorList>
            <person name="Tang R."/>
        </authorList>
    </citation>
    <scope>NUCLEOTIDE SEQUENCE [LARGE SCALE GENOMIC DNA]</scope>
    <source>
        <strain evidence="1 3">FJAT-54423</strain>
    </source>
</reference>
<dbReference type="Proteomes" id="UP000595847">
    <property type="component" value="Chromosome"/>
</dbReference>
<dbReference type="RefSeq" id="WP_198827042.1">
    <property type="nucleotide sequence ID" value="NZ_CP066308.1"/>
</dbReference>
<dbReference type="AlphaFoldDB" id="A0A7T5EIY5"/>
<reference evidence="2" key="2">
    <citation type="submission" date="2021-04" db="EMBL/GenBank/DDBJ databases">
        <title>Brevibacillus composti FJAT-54423, complete genome.</title>
        <authorList>
            <person name="Tang R."/>
        </authorList>
    </citation>
    <scope>NUCLEOTIDE SEQUENCE</scope>
    <source>
        <strain evidence="2">FJAT-54424</strain>
    </source>
</reference>
<accession>A0A7T5EIY5</accession>
<dbReference type="InterPro" id="IPR029063">
    <property type="entry name" value="SAM-dependent_MTases_sf"/>
</dbReference>